<dbReference type="CDD" id="cd10150">
    <property type="entry name" value="CobN_like"/>
    <property type="match status" value="1"/>
</dbReference>
<dbReference type="GO" id="GO:0051116">
    <property type="term" value="F:cobaltochelatase activity"/>
    <property type="evidence" value="ECO:0007669"/>
    <property type="project" value="InterPro"/>
</dbReference>
<evidence type="ECO:0000313" key="3">
    <source>
        <dbReference type="Proteomes" id="UP000186777"/>
    </source>
</evidence>
<dbReference type="STRING" id="626940.BHW43_05005"/>
<dbReference type="PANTHER" id="PTHR44119:SF4">
    <property type="entry name" value="AEROBIC COBALTOCHELATASE SUBUNIT COBN"/>
    <property type="match status" value="1"/>
</dbReference>
<dbReference type="AlphaFoldDB" id="A0A1Q6R5X9"/>
<dbReference type="NCBIfam" id="TIGR02257">
    <property type="entry name" value="cobalto_cobN"/>
    <property type="match status" value="1"/>
</dbReference>
<proteinExistence type="predicted"/>
<dbReference type="GO" id="GO:0009236">
    <property type="term" value="P:cobalamin biosynthetic process"/>
    <property type="evidence" value="ECO:0007669"/>
    <property type="project" value="InterPro"/>
</dbReference>
<dbReference type="Proteomes" id="UP000186777">
    <property type="component" value="Unassembled WGS sequence"/>
</dbReference>
<sequence>MKVIFLTNVIRRMGMMQQTMEKLQQEGKLDNACACRWITDATIWDDKWHKELAGSKLVIMKWMGTGLDTPFLQRCVSLLKQLRLPFYIDAAGSKEGELAQGLTPEQLAVIKKYCMFGGEINYSNLWLYLQQLLQGKTITVDEPNPIHWCGIYHPRAKKVYTDLAEYQRDFCVSGRPTAGILFYRDEWVWGDLTYQTAMIEELEAQGVNAVCVFSNGMPVEEMGMPSLTQVFNSFFCNADGVPAIDVLLNVMKFSMTTGGSINLDYLKKFNVPVLAAYTTIAPFEEWKDSFEGMNAMEVSISVSLPEFDGIIHGVPIAHKKILENGDVRYLPNMERVKRMASKAKKWAMLRHKANSEKKIAIIFHNYPPRNSNIGSAIGLDTIESIRRVLAAMRERGYKVDWIPEDTKEFIKQLTANATNDRSMLTEKQVDAANKLTGAEYKEFFALMDKKVQEQLVKDWGEAPGSVMEYDGDILVPGTMNGNVFVTVQPPRGFGEDPEKIYHDPYVAPTHQYLAFYRWVRDVWQADAVAHIGTHGSLEWLPGKNAGLDCSCYPDLALGDLPNIYPYNITITGEGIQAKRRGAACLIEHLPAPQTQAGVYDELEELEKLMDEYVHFSSTQPDNLPRLQELVLAKVAEANLQDEVIYDEEKPFDEYVMNLHNYITDLKNMEVHTGLHIMGQPPEDQQLEDYLWLLLRLDNGNIPSLTQAIAALYGFDYYYLLENSSLIYEPLNITYGMLIDRIANQCRELIRCLQQRDFVKNAVADAMQLPWVQQAPAESREKLEVVCNYIVDTLYPNLLLTKQEITNMLRGFEGEYIEPGPSGAPSSGGADLLPTGRNFYGVDPRCLPTPAAWEIGQTLGDQVVERFIAEEGHYPENIGMVFWSGANMRSHGQCIAEFLYLMGIRPKYQSGSLRINGLEVIPLMELKRPRIDVTARISGLFRDTMPSVMQVMDKAVLLAAEQDEPDDLNFVRKHIQEDTRELEQQEGMEHDAAWRQAAFRVFGDAQGTYGAGVAALLESKNWETIDDIADVYVRWGGHAYGGKTKGKFLPQQFRKRMGSLDITIKNEDNHETNMLSSDDYNAYHGGMIAAVRSIKGSAPRSYCGDSTDRTRVTMHSVQEEAKRLFRSEAINPKFIKGMMQHGYKGAADMANMIAHSFQWDATSAVMEDWMYEKYAEKYTFDPVVQEWLRDVNPWALQRMTEILLEAEQRGLWQAKPETKEELQKLYLDMEGELEDRADEH</sequence>
<evidence type="ECO:0000259" key="1">
    <source>
        <dbReference type="Pfam" id="PF02514"/>
    </source>
</evidence>
<comment type="caution">
    <text evidence="2">The sequence shown here is derived from an EMBL/GenBank/DDBJ whole genome shotgun (WGS) entry which is preliminary data.</text>
</comment>
<dbReference type="InterPro" id="IPR011953">
    <property type="entry name" value="Cobalto_CobN"/>
</dbReference>
<organism evidence="2 3">
    <name type="scientific">Phascolarctobacterium succinatutens</name>
    <dbReference type="NCBI Taxonomy" id="626940"/>
    <lineage>
        <taxon>Bacteria</taxon>
        <taxon>Bacillati</taxon>
        <taxon>Bacillota</taxon>
        <taxon>Negativicutes</taxon>
        <taxon>Acidaminococcales</taxon>
        <taxon>Acidaminococcaceae</taxon>
        <taxon>Phascolarctobacterium</taxon>
    </lineage>
</organism>
<dbReference type="PANTHER" id="PTHR44119">
    <property type="entry name" value="MAGNESIUM-CHELATASE SUBUNIT CHLH, CHLOROPLASTIC"/>
    <property type="match status" value="1"/>
</dbReference>
<dbReference type="EMBL" id="MNTG01000027">
    <property type="protein sequence ID" value="OLA37757.1"/>
    <property type="molecule type" value="Genomic_DNA"/>
</dbReference>
<name>A0A1Q6R5X9_9FIRM</name>
<feature type="domain" description="CobN/magnesium chelatase" evidence="1">
    <location>
        <begin position="112"/>
        <end position="1217"/>
    </location>
</feature>
<protein>
    <submittedName>
        <fullName evidence="2">Cobaltochelatase subunit CobN</fullName>
    </submittedName>
</protein>
<evidence type="ECO:0000313" key="2">
    <source>
        <dbReference type="EMBL" id="OLA37757.1"/>
    </source>
</evidence>
<dbReference type="InterPro" id="IPR003672">
    <property type="entry name" value="CobN/Mg_chltase"/>
</dbReference>
<dbReference type="Pfam" id="PF02514">
    <property type="entry name" value="CobN-Mg_chel"/>
    <property type="match status" value="1"/>
</dbReference>
<accession>A0A1Q6R5X9</accession>
<dbReference type="RefSeq" id="WP_303679740.1">
    <property type="nucleotide sequence ID" value="NZ_MNTG01000027.1"/>
</dbReference>
<reference evidence="2 3" key="1">
    <citation type="journal article" date="2016" name="Nat. Biotechnol.">
        <title>Measurement of bacterial replication rates in microbial communities.</title>
        <authorList>
            <person name="Brown C.T."/>
            <person name="Olm M.R."/>
            <person name="Thomas B.C."/>
            <person name="Banfield J.F."/>
        </authorList>
    </citation>
    <scope>NUCLEOTIDE SEQUENCE [LARGE SCALE GENOMIC DNA]</scope>
    <source>
        <strain evidence="2">46_33</strain>
    </source>
</reference>
<gene>
    <name evidence="2" type="ORF">BHW43_05005</name>
</gene>